<reference evidence="11 12" key="1">
    <citation type="submission" date="2020-07" db="EMBL/GenBank/DDBJ databases">
        <authorList>
            <person name="Feng X."/>
        </authorList>
    </citation>
    <scope>NUCLEOTIDE SEQUENCE [LARGE SCALE GENOMIC DNA]</scope>
    <source>
        <strain evidence="11 12">JCM23202</strain>
    </source>
</reference>
<feature type="domain" description="Pel9A-like right handed beta-helix region" evidence="10">
    <location>
        <begin position="28"/>
        <end position="367"/>
    </location>
</feature>
<dbReference type="SUPFAM" id="SSF51126">
    <property type="entry name" value="Pectin lyase-like"/>
    <property type="match status" value="1"/>
</dbReference>
<keyword evidence="12" id="KW-1185">Reference proteome</keyword>
<dbReference type="InterPro" id="IPR053868">
    <property type="entry name" value="Pel9A-like_beta_helix"/>
</dbReference>
<keyword evidence="7" id="KW-0456">Lyase</keyword>
<dbReference type="InterPro" id="IPR052052">
    <property type="entry name" value="Polysaccharide_Lyase_9"/>
</dbReference>
<dbReference type="InterPro" id="IPR032153">
    <property type="entry name" value="BT_4170-like_C"/>
</dbReference>
<dbReference type="Gene3D" id="2.160.20.10">
    <property type="entry name" value="Single-stranded right-handed beta-helix, Pectin lyase-like"/>
    <property type="match status" value="1"/>
</dbReference>
<comment type="cofactor">
    <cofactor evidence="1">
        <name>Ca(2+)</name>
        <dbReference type="ChEBI" id="CHEBI:29108"/>
    </cofactor>
</comment>
<dbReference type="EMBL" id="JACHVC010000012">
    <property type="protein sequence ID" value="MBC2607154.1"/>
    <property type="molecule type" value="Genomic_DNA"/>
</dbReference>
<keyword evidence="3" id="KW-0964">Secreted</keyword>
<protein>
    <submittedName>
        <fullName evidence="11">DUF4990 domain-containing protein</fullName>
    </submittedName>
</protein>
<organism evidence="11 12">
    <name type="scientific">Pelagicoccus albus</name>
    <dbReference type="NCBI Taxonomy" id="415222"/>
    <lineage>
        <taxon>Bacteria</taxon>
        <taxon>Pseudomonadati</taxon>
        <taxon>Verrucomicrobiota</taxon>
        <taxon>Opitutia</taxon>
        <taxon>Puniceicoccales</taxon>
        <taxon>Pelagicoccaceae</taxon>
        <taxon>Pelagicoccus</taxon>
    </lineage>
</organism>
<keyword evidence="6" id="KW-0106">Calcium</keyword>
<feature type="domain" description="BT-4170-like C-terminal" evidence="9">
    <location>
        <begin position="371"/>
        <end position="430"/>
    </location>
</feature>
<dbReference type="Pfam" id="PF16380">
    <property type="entry name" value="BT_4170-like_C"/>
    <property type="match status" value="1"/>
</dbReference>
<dbReference type="Proteomes" id="UP000526501">
    <property type="component" value="Unassembled WGS sequence"/>
</dbReference>
<evidence type="ECO:0000259" key="10">
    <source>
        <dbReference type="Pfam" id="PF22842"/>
    </source>
</evidence>
<comment type="subcellular location">
    <subcellularLocation>
        <location evidence="2">Secreted</location>
    </subcellularLocation>
</comment>
<dbReference type="RefSeq" id="WP_185661011.1">
    <property type="nucleotide sequence ID" value="NZ_CAWPOO010000012.1"/>
</dbReference>
<keyword evidence="5" id="KW-0732">Signal</keyword>
<evidence type="ECO:0000256" key="6">
    <source>
        <dbReference type="ARBA" id="ARBA00022837"/>
    </source>
</evidence>
<comment type="caution">
    <text evidence="11">The sequence shown here is derived from an EMBL/GenBank/DDBJ whole genome shotgun (WGS) entry which is preliminary data.</text>
</comment>
<keyword evidence="4" id="KW-0479">Metal-binding</keyword>
<dbReference type="PANTHER" id="PTHR40088:SF1">
    <property type="entry name" value="PECTATE LYASE PEL9"/>
    <property type="match status" value="1"/>
</dbReference>
<evidence type="ECO:0000256" key="7">
    <source>
        <dbReference type="ARBA" id="ARBA00023239"/>
    </source>
</evidence>
<dbReference type="InterPro" id="IPR012334">
    <property type="entry name" value="Pectin_lyas_fold"/>
</dbReference>
<evidence type="ECO:0000259" key="9">
    <source>
        <dbReference type="Pfam" id="PF16380"/>
    </source>
</evidence>
<dbReference type="InterPro" id="IPR011050">
    <property type="entry name" value="Pectin_lyase_fold/virulence"/>
</dbReference>
<evidence type="ECO:0000256" key="3">
    <source>
        <dbReference type="ARBA" id="ARBA00022525"/>
    </source>
</evidence>
<name>A0A7X1B7L4_9BACT</name>
<evidence type="ECO:0000256" key="1">
    <source>
        <dbReference type="ARBA" id="ARBA00001913"/>
    </source>
</evidence>
<evidence type="ECO:0000256" key="2">
    <source>
        <dbReference type="ARBA" id="ARBA00004613"/>
    </source>
</evidence>
<dbReference type="Pfam" id="PF22842">
    <property type="entry name" value="Pel9A-like_beta_helix"/>
    <property type="match status" value="1"/>
</dbReference>
<evidence type="ECO:0000256" key="5">
    <source>
        <dbReference type="ARBA" id="ARBA00022729"/>
    </source>
</evidence>
<dbReference type="PANTHER" id="PTHR40088">
    <property type="entry name" value="PECTATE LYASE (EUROFUNG)"/>
    <property type="match status" value="1"/>
</dbReference>
<evidence type="ECO:0000256" key="8">
    <source>
        <dbReference type="ARBA" id="ARBA00038263"/>
    </source>
</evidence>
<accession>A0A7X1B7L4</accession>
<dbReference type="AlphaFoldDB" id="A0A7X1B7L4"/>
<evidence type="ECO:0000313" key="11">
    <source>
        <dbReference type="EMBL" id="MBC2607154.1"/>
    </source>
</evidence>
<sequence length="524" mass="57567">MSYFTSLKRFLLFSFSPLLFGNILFGAEYFVSPEGDDSNSGSLEFPFATLQRGQEAVEPGDTVFIRGGTYRVQESQIARYESIWAYVNYLDKSGEEGAPINYFAYPGETPVFDYSDIAPADLRITAFFVKGSWIHLKGIELVGIQVTILDHTQSIGIENQGSHNIFEQVDVHDGQAIGFYLTRGSDNLLLNCDAYRNWDYTSENGKGGNVDGFGGHLRAGGTNNVFRGCRAWFNSDDGFDAINSNEAVVFENCWAFYNGYSSEFASLADGNGFKSGGHAGTAVDRLPDPLPRHVTRFCLAVGNKASGFYANHQIGGQEWFNNTAIGNTYNFNMLARLEDNATDVDGYGGVMRNNLGYGASLSSREVVNLNEEESDVSGNYFTLEVEVTADDFVSLDESLLTMPRQPNGDLPDIAYARLVKDSDLIDSGLDAGYAFSGSAPDLGAFEHDTDKSPFEIALILQPDVQQVRVSGPLGWPYSLVAANDPRLEAEDWGTVDSGPVEQDGNRYAEVDIDGARFFRLKYSQ</sequence>
<dbReference type="GO" id="GO:0016837">
    <property type="term" value="F:carbon-oxygen lyase activity, acting on polysaccharides"/>
    <property type="evidence" value="ECO:0007669"/>
    <property type="project" value="TreeGrafter"/>
</dbReference>
<comment type="similarity">
    <text evidence="8">Belongs to the polysaccharide lyase 9 family.</text>
</comment>
<evidence type="ECO:0000256" key="4">
    <source>
        <dbReference type="ARBA" id="ARBA00022723"/>
    </source>
</evidence>
<gene>
    <name evidence="11" type="ORF">H5P27_13960</name>
</gene>
<dbReference type="GO" id="GO:0046872">
    <property type="term" value="F:metal ion binding"/>
    <property type="evidence" value="ECO:0007669"/>
    <property type="project" value="UniProtKB-KW"/>
</dbReference>
<evidence type="ECO:0000313" key="12">
    <source>
        <dbReference type="Proteomes" id="UP000526501"/>
    </source>
</evidence>
<dbReference type="GO" id="GO:0005576">
    <property type="term" value="C:extracellular region"/>
    <property type="evidence" value="ECO:0007669"/>
    <property type="project" value="UniProtKB-SubCell"/>
</dbReference>
<proteinExistence type="inferred from homology"/>